<protein>
    <submittedName>
        <fullName evidence="1">Uncharacterized protein</fullName>
    </submittedName>
</protein>
<sequence>MKDYYDHPIYFSESLFFSSTCSYPNLKEKVVKACEMIAKYSKKENDTWSLWVDDEYLAGIDALYFLAKKDPNYLYLIAEYIIPDWDDEHAPVVIEDYFKKLFKYYGMRKEFIKAFVVSDNSYARGNMFPEWGYIKEHFEKNPDDYIYFKELTIKKYVNEESLTTEYGGNRIKELYTDILGSDYDEKLPEYWNNEYEGVLKEINEKRN</sequence>
<name>A0ABT4CXA5_9CLOT</name>
<dbReference type="EMBL" id="JAPQES010000008">
    <property type="protein sequence ID" value="MCY6372646.1"/>
    <property type="molecule type" value="Genomic_DNA"/>
</dbReference>
<accession>A0ABT4CXA5</accession>
<proteinExistence type="predicted"/>
<comment type="caution">
    <text evidence="1">The sequence shown here is derived from an EMBL/GenBank/DDBJ whole genome shotgun (WGS) entry which is preliminary data.</text>
</comment>
<evidence type="ECO:0000313" key="2">
    <source>
        <dbReference type="Proteomes" id="UP001079657"/>
    </source>
</evidence>
<keyword evidence="2" id="KW-1185">Reference proteome</keyword>
<reference evidence="1" key="1">
    <citation type="submission" date="2022-12" db="EMBL/GenBank/DDBJ databases">
        <authorList>
            <person name="Wang J."/>
        </authorList>
    </citation>
    <scope>NUCLEOTIDE SEQUENCE</scope>
    <source>
        <strain evidence="1">HY-42-06</strain>
    </source>
</reference>
<organism evidence="1 2">
    <name type="scientific">Clostridium ganghwense</name>
    <dbReference type="NCBI Taxonomy" id="312089"/>
    <lineage>
        <taxon>Bacteria</taxon>
        <taxon>Bacillati</taxon>
        <taxon>Bacillota</taxon>
        <taxon>Clostridia</taxon>
        <taxon>Eubacteriales</taxon>
        <taxon>Clostridiaceae</taxon>
        <taxon>Clostridium</taxon>
    </lineage>
</organism>
<gene>
    <name evidence="1" type="ORF">OXH55_18725</name>
</gene>
<dbReference type="Proteomes" id="UP001079657">
    <property type="component" value="Unassembled WGS sequence"/>
</dbReference>
<evidence type="ECO:0000313" key="1">
    <source>
        <dbReference type="EMBL" id="MCY6372646.1"/>
    </source>
</evidence>
<dbReference type="RefSeq" id="WP_268051677.1">
    <property type="nucleotide sequence ID" value="NZ_JAPQES010000008.1"/>
</dbReference>